<sequence length="170" mass="17771">MTEVQVKKSFNVDKALKQALGGGLSGASAMVVQVATLMPLRTTMNYQYRYGTSTTEALKTLFKDGGIKRFYSGVGPALIQGPLSRFGDTAANAGIMAFLDSNETASKLPVAVKTIGASVASACFRMVLTPVDTLKTTLQTQGKAGLPILKARIAANGVSSLWYGSVATGK</sequence>
<reference evidence="5 6" key="1">
    <citation type="submission" date="2024-03" db="EMBL/GenBank/DDBJ databases">
        <title>The Acrasis kona genome and developmental transcriptomes reveal deep origins of eukaryotic multicellular pathways.</title>
        <authorList>
            <person name="Sheikh S."/>
            <person name="Fu C.-J."/>
            <person name="Brown M.W."/>
            <person name="Baldauf S.L."/>
        </authorList>
    </citation>
    <scope>NUCLEOTIDE SEQUENCE [LARGE SCALE GENOMIC DNA]</scope>
    <source>
        <strain evidence="5 6">ATCC MYA-3509</strain>
    </source>
</reference>
<comment type="subcellular location">
    <subcellularLocation>
        <location evidence="1">Membrane</location>
        <topology evidence="1">Multi-pass membrane protein</topology>
    </subcellularLocation>
</comment>
<name>A0AAW2Z2A8_9EUKA</name>
<keyword evidence="6" id="KW-1185">Reference proteome</keyword>
<evidence type="ECO:0000256" key="1">
    <source>
        <dbReference type="ARBA" id="ARBA00004141"/>
    </source>
</evidence>
<comment type="caution">
    <text evidence="5">The sequence shown here is derived from an EMBL/GenBank/DDBJ whole genome shotgun (WGS) entry which is preliminary data.</text>
</comment>
<evidence type="ECO:0000256" key="3">
    <source>
        <dbReference type="ARBA" id="ARBA00023136"/>
    </source>
</evidence>
<protein>
    <submittedName>
        <fullName evidence="4">1 TM domain-containing transmembrane protein</fullName>
    </submittedName>
    <submittedName>
        <fullName evidence="5">Mitochondrial ornithine transporter</fullName>
    </submittedName>
</protein>
<dbReference type="SUPFAM" id="SSF103506">
    <property type="entry name" value="Mitochondrial carrier"/>
    <property type="match status" value="1"/>
</dbReference>
<dbReference type="EMBL" id="JAOPGA020000594">
    <property type="protein sequence ID" value="KAL0479737.1"/>
    <property type="molecule type" value="Genomic_DNA"/>
</dbReference>
<organism evidence="5 6">
    <name type="scientific">Acrasis kona</name>
    <dbReference type="NCBI Taxonomy" id="1008807"/>
    <lineage>
        <taxon>Eukaryota</taxon>
        <taxon>Discoba</taxon>
        <taxon>Heterolobosea</taxon>
        <taxon>Tetramitia</taxon>
        <taxon>Eutetramitia</taxon>
        <taxon>Acrasidae</taxon>
        <taxon>Acrasis</taxon>
    </lineage>
</organism>
<evidence type="ECO:0000313" key="5">
    <source>
        <dbReference type="EMBL" id="KAL0483439.1"/>
    </source>
</evidence>
<keyword evidence="3" id="KW-0472">Membrane</keyword>
<dbReference type="Pfam" id="PF00153">
    <property type="entry name" value="Mito_carr"/>
    <property type="match status" value="2"/>
</dbReference>
<dbReference type="GO" id="GO:0016020">
    <property type="term" value="C:membrane"/>
    <property type="evidence" value="ECO:0007669"/>
    <property type="project" value="UniProtKB-SubCell"/>
</dbReference>
<dbReference type="Proteomes" id="UP001431209">
    <property type="component" value="Unassembled WGS sequence"/>
</dbReference>
<dbReference type="InterPro" id="IPR023395">
    <property type="entry name" value="MCP_dom_sf"/>
</dbReference>
<dbReference type="EMBL" id="JAOPGA020000960">
    <property type="protein sequence ID" value="KAL0483439.1"/>
    <property type="molecule type" value="Genomic_DNA"/>
</dbReference>
<dbReference type="PANTHER" id="PTHR47567:SF1">
    <property type="entry name" value="NAD-DEPENDENT EPIMERASE_DEHYDRATASE DOMAIN-CONTAINING PROTEIN"/>
    <property type="match status" value="1"/>
</dbReference>
<dbReference type="AlphaFoldDB" id="A0AAW2Z2A8"/>
<dbReference type="Gene3D" id="1.50.40.10">
    <property type="entry name" value="Mitochondrial carrier domain"/>
    <property type="match status" value="1"/>
</dbReference>
<proteinExistence type="predicted"/>
<gene>
    <name evidence="4" type="ORF">AKO1_001635</name>
    <name evidence="5" type="ORF">AKO1_014777</name>
</gene>
<evidence type="ECO:0000313" key="6">
    <source>
        <dbReference type="Proteomes" id="UP001431209"/>
    </source>
</evidence>
<evidence type="ECO:0000313" key="4">
    <source>
        <dbReference type="EMBL" id="KAL0479737.1"/>
    </source>
</evidence>
<accession>A0AAW2Z2A8</accession>
<evidence type="ECO:0000256" key="2">
    <source>
        <dbReference type="ARBA" id="ARBA00022692"/>
    </source>
</evidence>
<dbReference type="PANTHER" id="PTHR47567">
    <property type="entry name" value="MITOCHONDRIAL SUBSTRATE/SOLUTE CARRIER"/>
    <property type="match status" value="1"/>
</dbReference>
<keyword evidence="2 4" id="KW-0812">Transmembrane</keyword>
<dbReference type="InterPro" id="IPR018108">
    <property type="entry name" value="MCP_transmembrane"/>
</dbReference>